<evidence type="ECO:0000313" key="2">
    <source>
        <dbReference type="EMBL" id="OII71576.1"/>
    </source>
</evidence>
<sequence length="206" mass="22669">MRKLGGILLLFGIATVLENLNVAKGNTKIQNLVELRKSILDHEKELNYLHGITSNLVGETGDALKSSKKMPVFAEIGTSPSAGIPSTSIKMTMKFPNTAPVHVSNNKIREEIDHMSKGEGQVVPNINPIPLVVIRPDALTNMIASLSASVHQRKKIEGKRVDILEKLLDHIEDKDAFKKVVKRSINSLESELAFFLADKSIAQRKS</sequence>
<evidence type="ECO:0000313" key="3">
    <source>
        <dbReference type="Proteomes" id="UP000186804"/>
    </source>
</evidence>
<dbReference type="EMBL" id="LRBS01000121">
    <property type="protein sequence ID" value="OII71576.1"/>
    <property type="molecule type" value="Genomic_DNA"/>
</dbReference>
<dbReference type="VEuPathDB" id="CryptoDB:cand_032890"/>
<evidence type="ECO:0000256" key="1">
    <source>
        <dbReference type="SAM" id="SignalP"/>
    </source>
</evidence>
<accession>A0A1J4MBH7</accession>
<dbReference type="OrthoDB" id="340807at2759"/>
<dbReference type="Proteomes" id="UP000186804">
    <property type="component" value="Unassembled WGS sequence"/>
</dbReference>
<gene>
    <name evidence="2" type="ORF">cand_032890</name>
</gene>
<organism evidence="2 3">
    <name type="scientific">Cryptosporidium andersoni</name>
    <dbReference type="NCBI Taxonomy" id="117008"/>
    <lineage>
        <taxon>Eukaryota</taxon>
        <taxon>Sar</taxon>
        <taxon>Alveolata</taxon>
        <taxon>Apicomplexa</taxon>
        <taxon>Conoidasida</taxon>
        <taxon>Coccidia</taxon>
        <taxon>Eucoccidiorida</taxon>
        <taxon>Eimeriorina</taxon>
        <taxon>Cryptosporidiidae</taxon>
        <taxon>Cryptosporidium</taxon>
    </lineage>
</organism>
<dbReference type="RefSeq" id="XP_067066766.1">
    <property type="nucleotide sequence ID" value="XM_067213515.1"/>
</dbReference>
<dbReference type="AlphaFoldDB" id="A0A1J4MBH7"/>
<dbReference type="GeneID" id="92367473"/>
<feature type="chain" id="PRO_5013334943" evidence="1">
    <location>
        <begin position="26"/>
        <end position="206"/>
    </location>
</feature>
<reference evidence="2 3" key="1">
    <citation type="submission" date="2016-10" db="EMBL/GenBank/DDBJ databases">
        <title>Reductive evolution of mitochondrial metabolism and differential evolution of invasion-related proteins in Cryptosporidium.</title>
        <authorList>
            <person name="Liu S."/>
            <person name="Roellig D.M."/>
            <person name="Guo Y."/>
            <person name="Li N."/>
            <person name="Frace M.A."/>
            <person name="Tang K."/>
            <person name="Zhang L."/>
            <person name="Feng Y."/>
            <person name="Xiao L."/>
        </authorList>
    </citation>
    <scope>NUCLEOTIDE SEQUENCE [LARGE SCALE GENOMIC DNA]</scope>
    <source>
        <strain evidence="2">30847</strain>
    </source>
</reference>
<feature type="signal peptide" evidence="1">
    <location>
        <begin position="1"/>
        <end position="25"/>
    </location>
</feature>
<keyword evidence="1" id="KW-0732">Signal</keyword>
<name>A0A1J4MBH7_9CRYT</name>
<protein>
    <submittedName>
        <fullName evidence="2">Uncharacterized protein</fullName>
    </submittedName>
</protein>
<proteinExistence type="predicted"/>
<comment type="caution">
    <text evidence="2">The sequence shown here is derived from an EMBL/GenBank/DDBJ whole genome shotgun (WGS) entry which is preliminary data.</text>
</comment>
<keyword evidence="3" id="KW-1185">Reference proteome</keyword>